<evidence type="ECO:0000313" key="2">
    <source>
        <dbReference type="Proteomes" id="UP000239430"/>
    </source>
</evidence>
<sequence length="86" mass="10103">MFLNKIRVKELMQEKANGNYHEFARQLDVDVAQVYRILTKNSKAGPKFLGRFMRFCQDNGLDFRQYIFLEEPLHICNNTKDTGTEG</sequence>
<evidence type="ECO:0000313" key="1">
    <source>
        <dbReference type="EMBL" id="PRR76327.1"/>
    </source>
</evidence>
<dbReference type="RefSeq" id="WP_054936313.1">
    <property type="nucleotide sequence ID" value="NZ_PVXL01000021.1"/>
</dbReference>
<organism evidence="1 2">
    <name type="scientific">Neomoorella stamsii</name>
    <dbReference type="NCBI Taxonomy" id="1266720"/>
    <lineage>
        <taxon>Bacteria</taxon>
        <taxon>Bacillati</taxon>
        <taxon>Bacillota</taxon>
        <taxon>Clostridia</taxon>
        <taxon>Neomoorellales</taxon>
        <taxon>Neomoorellaceae</taxon>
        <taxon>Neomoorella</taxon>
    </lineage>
</organism>
<comment type="caution">
    <text evidence="1">The sequence shown here is derived from an EMBL/GenBank/DDBJ whole genome shotgun (WGS) entry which is preliminary data.</text>
</comment>
<dbReference type="EMBL" id="PVXL01000021">
    <property type="protein sequence ID" value="PRR76327.1"/>
    <property type="molecule type" value="Genomic_DNA"/>
</dbReference>
<dbReference type="Proteomes" id="UP000239430">
    <property type="component" value="Unassembled WGS sequence"/>
</dbReference>
<gene>
    <name evidence="1" type="ORF">MOST_04880</name>
</gene>
<accession>A0A9X7J5Y4</accession>
<proteinExistence type="predicted"/>
<reference evidence="1 2" key="1">
    <citation type="submission" date="2018-03" db="EMBL/GenBank/DDBJ databases">
        <title>Genome sequence of Moorella stamsii DSM 26217.</title>
        <authorList>
            <person name="Poehlein A."/>
            <person name="Daniel R."/>
        </authorList>
    </citation>
    <scope>NUCLEOTIDE SEQUENCE [LARGE SCALE GENOMIC DNA]</scope>
    <source>
        <strain evidence="2">DSM 26217</strain>
    </source>
</reference>
<dbReference type="AlphaFoldDB" id="A0A9X7J5Y4"/>
<keyword evidence="2" id="KW-1185">Reference proteome</keyword>
<protein>
    <submittedName>
        <fullName evidence="1">Uncharacterized protein</fullName>
    </submittedName>
</protein>
<name>A0A9X7J5Y4_9FIRM</name>